<sequence>MFQNVFSNSGRITRTEFALTYVIYIAALFFTIILAAITRFSLFYLITMFVWFAGQVFRIIQGAKRCHDLGNSGWFQFIPFYIIIMAFVDGDPGRNRYGDNPKGNKNYYTIDEIGKREY</sequence>
<evidence type="ECO:0000313" key="3">
    <source>
        <dbReference type="Proteomes" id="UP001208114"/>
    </source>
</evidence>
<comment type="caution">
    <text evidence="2">The sequence shown here is derived from an EMBL/GenBank/DDBJ whole genome shotgun (WGS) entry which is preliminary data.</text>
</comment>
<gene>
    <name evidence="2" type="ORF">N0B16_11900</name>
</gene>
<dbReference type="EMBL" id="JAOTEN010000004">
    <property type="protein sequence ID" value="MCU7615142.1"/>
    <property type="molecule type" value="Genomic_DNA"/>
</dbReference>
<reference evidence="3" key="1">
    <citation type="submission" date="2023-07" db="EMBL/GenBank/DDBJ databases">
        <title>Chryseobacterium sp. GMJ5 Genome sequencing and assembly.</title>
        <authorList>
            <person name="Jung Y."/>
        </authorList>
    </citation>
    <scope>NUCLEOTIDE SEQUENCE [LARGE SCALE GENOMIC DNA]</scope>
    <source>
        <strain evidence="3">GMJ5</strain>
    </source>
</reference>
<keyword evidence="1" id="KW-1133">Transmembrane helix</keyword>
<dbReference type="RefSeq" id="WP_262991169.1">
    <property type="nucleotide sequence ID" value="NZ_JAOTEN010000004.1"/>
</dbReference>
<proteinExistence type="predicted"/>
<organism evidence="2 3">
    <name type="scientific">Chryseobacterium gilvum</name>
    <dbReference type="NCBI Taxonomy" id="2976534"/>
    <lineage>
        <taxon>Bacteria</taxon>
        <taxon>Pseudomonadati</taxon>
        <taxon>Bacteroidota</taxon>
        <taxon>Flavobacteriia</taxon>
        <taxon>Flavobacteriales</taxon>
        <taxon>Weeksellaceae</taxon>
        <taxon>Chryseobacterium group</taxon>
        <taxon>Chryseobacterium</taxon>
    </lineage>
</organism>
<keyword evidence="3" id="KW-1185">Reference proteome</keyword>
<feature type="transmembrane region" description="Helical" evidence="1">
    <location>
        <begin position="43"/>
        <end position="60"/>
    </location>
</feature>
<feature type="transmembrane region" description="Helical" evidence="1">
    <location>
        <begin position="17"/>
        <end position="37"/>
    </location>
</feature>
<evidence type="ECO:0000313" key="2">
    <source>
        <dbReference type="EMBL" id="MCU7615142.1"/>
    </source>
</evidence>
<dbReference type="PANTHER" id="PTHR34980">
    <property type="entry name" value="INNER MEMBRANE PROTEIN-RELATED-RELATED"/>
    <property type="match status" value="1"/>
</dbReference>
<keyword evidence="1" id="KW-0812">Transmembrane</keyword>
<dbReference type="Pfam" id="PF05656">
    <property type="entry name" value="DUF805"/>
    <property type="match status" value="1"/>
</dbReference>
<dbReference type="PANTHER" id="PTHR34980:SF3">
    <property type="entry name" value="BLR8105 PROTEIN"/>
    <property type="match status" value="1"/>
</dbReference>
<evidence type="ECO:0000256" key="1">
    <source>
        <dbReference type="SAM" id="Phobius"/>
    </source>
</evidence>
<name>A0ABT2VYS9_9FLAO</name>
<keyword evidence="1" id="KW-0472">Membrane</keyword>
<feature type="transmembrane region" description="Helical" evidence="1">
    <location>
        <begin position="72"/>
        <end position="88"/>
    </location>
</feature>
<dbReference type="InterPro" id="IPR008523">
    <property type="entry name" value="DUF805"/>
</dbReference>
<dbReference type="Proteomes" id="UP001208114">
    <property type="component" value="Unassembled WGS sequence"/>
</dbReference>
<protein>
    <submittedName>
        <fullName evidence="2">DUF805 domain-containing protein</fullName>
    </submittedName>
</protein>
<accession>A0ABT2VYS9</accession>